<keyword evidence="3" id="KW-1185">Reference proteome</keyword>
<organism evidence="2 3">
    <name type="scientific">Nocardioides caricicola</name>
    <dbReference type="NCBI Taxonomy" id="634770"/>
    <lineage>
        <taxon>Bacteria</taxon>
        <taxon>Bacillati</taxon>
        <taxon>Actinomycetota</taxon>
        <taxon>Actinomycetes</taxon>
        <taxon>Propionibacteriales</taxon>
        <taxon>Nocardioidaceae</taxon>
        <taxon>Nocardioides</taxon>
    </lineage>
</organism>
<dbReference type="RefSeq" id="WP_345181119.1">
    <property type="nucleotide sequence ID" value="NZ_BAABFQ010000008.1"/>
</dbReference>
<keyword evidence="1" id="KW-1133">Transmembrane helix</keyword>
<accession>A0ABW0MTZ9</accession>
<keyword evidence="1" id="KW-0472">Membrane</keyword>
<reference evidence="3" key="1">
    <citation type="journal article" date="2019" name="Int. J. Syst. Evol. Microbiol.">
        <title>The Global Catalogue of Microorganisms (GCM) 10K type strain sequencing project: providing services to taxonomists for standard genome sequencing and annotation.</title>
        <authorList>
            <consortium name="The Broad Institute Genomics Platform"/>
            <consortium name="The Broad Institute Genome Sequencing Center for Infectious Disease"/>
            <person name="Wu L."/>
            <person name="Ma J."/>
        </authorList>
    </citation>
    <scope>NUCLEOTIDE SEQUENCE [LARGE SCALE GENOMIC DNA]</scope>
    <source>
        <strain evidence="3">KACC 13778</strain>
    </source>
</reference>
<proteinExistence type="predicted"/>
<evidence type="ECO:0000256" key="1">
    <source>
        <dbReference type="SAM" id="Phobius"/>
    </source>
</evidence>
<evidence type="ECO:0000313" key="2">
    <source>
        <dbReference type="EMBL" id="MFC5491731.1"/>
    </source>
</evidence>
<keyword evidence="1" id="KW-0812">Transmembrane</keyword>
<protein>
    <recommendedName>
        <fullName evidence="4">DUF4245 domain-containing protein</fullName>
    </recommendedName>
</protein>
<name>A0ABW0MTZ9_9ACTN</name>
<evidence type="ECO:0000313" key="3">
    <source>
        <dbReference type="Proteomes" id="UP001595956"/>
    </source>
</evidence>
<gene>
    <name evidence="2" type="ORF">ACFPKY_01385</name>
</gene>
<comment type="caution">
    <text evidence="2">The sequence shown here is derived from an EMBL/GenBank/DDBJ whole genome shotgun (WGS) entry which is preliminary data.</text>
</comment>
<feature type="transmembrane region" description="Helical" evidence="1">
    <location>
        <begin position="54"/>
        <end position="75"/>
    </location>
</feature>
<evidence type="ECO:0008006" key="4">
    <source>
        <dbReference type="Google" id="ProtNLM"/>
    </source>
</evidence>
<dbReference type="EMBL" id="JBHSMD010000001">
    <property type="protein sequence ID" value="MFC5491731.1"/>
    <property type="molecule type" value="Genomic_DNA"/>
</dbReference>
<sequence length="211" mass="21999">MNDDELLHRLQASDPASSLPPADPDRAARLLEDVMSTELTTENRETGTHDRSPLTWLVAAAAAVIIAGAGIFAVMNLNDDSATPTAIDTPAASDPTVTELSAPDAAAYAAKCMVPNPEVLAEQTVAFDATVTSIDGTLVTLTPTTWYAGDPTDLVEVQAPSAEMQQLLSAVSFEQGGRYLVSATDGRVTLCGFSAAYSDDLASMYAQAFAG</sequence>
<dbReference type="Proteomes" id="UP001595956">
    <property type="component" value="Unassembled WGS sequence"/>
</dbReference>